<organism evidence="9">
    <name type="scientific">Kitasatospora camelliae</name>
    <dbReference type="NCBI Taxonomy" id="3156397"/>
    <lineage>
        <taxon>Bacteria</taxon>
        <taxon>Bacillati</taxon>
        <taxon>Actinomycetota</taxon>
        <taxon>Actinomycetes</taxon>
        <taxon>Kitasatosporales</taxon>
        <taxon>Streptomycetaceae</taxon>
        <taxon>Kitasatospora</taxon>
    </lineage>
</organism>
<evidence type="ECO:0000313" key="9">
    <source>
        <dbReference type="EMBL" id="XCM82700.1"/>
    </source>
</evidence>
<sequence length="367" mass="38893">MTVLQLAAALLLLLGNAFFVGAEFAVISVRRSQIEPLAEAGNRRARTVLHALSNVSAMLAAAQLGITVCSLGLGALAEPTIADLLEGPFHAIGVPPSAMHALSYAIALAVVVFLHMVLGEMVPKNIALAGPEKAALWLGPPLDRLARWLTPVIAFLNAFANAVLRLFKVQGKDEVESVFTTEQLLHLLSDSADAGLLDERRQERLEDALELARRPVTDVLLSAERLVTVTPGVTAREIERLAVRTGFSRFPVVGPTGEVAGYLHVKDILEVDDPDAAVPERLLHPITVLRAGLPLDDALTAMRRAAAHLAAVAGPDGRQLGLVALEDVLEELVGEVHDPDHRAEGPDTPAADARGTGAQSRPSISSP</sequence>
<dbReference type="KEGG" id="kcm:ABWK59_29205"/>
<evidence type="ECO:0000256" key="6">
    <source>
        <dbReference type="SAM" id="Phobius"/>
    </source>
</evidence>
<dbReference type="InterPro" id="IPR002550">
    <property type="entry name" value="CNNM"/>
</dbReference>
<dbReference type="AlphaFoldDB" id="A0AAU8K1Z0"/>
<feature type="domain" description="CNNM transmembrane" evidence="8">
    <location>
        <begin position="1"/>
        <end position="201"/>
    </location>
</feature>
<dbReference type="GO" id="GO:0005886">
    <property type="term" value="C:plasma membrane"/>
    <property type="evidence" value="ECO:0007669"/>
    <property type="project" value="UniProtKB-SubCell"/>
</dbReference>
<evidence type="ECO:0000259" key="7">
    <source>
        <dbReference type="PROSITE" id="PS51371"/>
    </source>
</evidence>
<evidence type="ECO:0000256" key="1">
    <source>
        <dbReference type="ARBA" id="ARBA00004651"/>
    </source>
</evidence>
<evidence type="ECO:0000259" key="8">
    <source>
        <dbReference type="PROSITE" id="PS51846"/>
    </source>
</evidence>
<evidence type="ECO:0000256" key="3">
    <source>
        <dbReference type="PROSITE-ProRule" id="PRU00703"/>
    </source>
</evidence>
<keyword evidence="4 6" id="KW-0472">Membrane</keyword>
<keyword evidence="4 6" id="KW-1133">Transmembrane helix</keyword>
<dbReference type="SUPFAM" id="SSF54631">
    <property type="entry name" value="CBS-domain pair"/>
    <property type="match status" value="1"/>
</dbReference>
<comment type="subcellular location">
    <subcellularLocation>
        <location evidence="1">Cell membrane</location>
        <topology evidence="1">Multi-pass membrane protein</topology>
    </subcellularLocation>
</comment>
<feature type="compositionally biased region" description="Polar residues" evidence="5">
    <location>
        <begin position="357"/>
        <end position="367"/>
    </location>
</feature>
<feature type="domain" description="CBS" evidence="7">
    <location>
        <begin position="221"/>
        <end position="280"/>
    </location>
</feature>
<keyword evidence="2" id="KW-1003">Cell membrane</keyword>
<dbReference type="Gene3D" id="3.10.580.10">
    <property type="entry name" value="CBS-domain"/>
    <property type="match status" value="1"/>
</dbReference>
<name>A0AAU8K1Z0_9ACTN</name>
<dbReference type="PROSITE" id="PS51371">
    <property type="entry name" value="CBS"/>
    <property type="match status" value="2"/>
</dbReference>
<gene>
    <name evidence="9" type="ORF">ABWK59_29205</name>
</gene>
<feature type="transmembrane region" description="Helical" evidence="6">
    <location>
        <begin position="98"/>
        <end position="118"/>
    </location>
</feature>
<dbReference type="Pfam" id="PF00571">
    <property type="entry name" value="CBS"/>
    <property type="match status" value="2"/>
</dbReference>
<evidence type="ECO:0000256" key="4">
    <source>
        <dbReference type="PROSITE-ProRule" id="PRU01193"/>
    </source>
</evidence>
<keyword evidence="4 6" id="KW-0812">Transmembrane</keyword>
<feature type="region of interest" description="Disordered" evidence="5">
    <location>
        <begin position="335"/>
        <end position="367"/>
    </location>
</feature>
<proteinExistence type="predicted"/>
<dbReference type="PANTHER" id="PTHR43099:SF5">
    <property type="entry name" value="HLYC_CORC FAMILY TRANSPORTER"/>
    <property type="match status" value="1"/>
</dbReference>
<reference evidence="9" key="1">
    <citation type="submission" date="2024-06" db="EMBL/GenBank/DDBJ databases">
        <title>The genome sequences of Kitasatospora sp. strain HUAS MG31.</title>
        <authorList>
            <person name="Mo P."/>
        </authorList>
    </citation>
    <scope>NUCLEOTIDE SEQUENCE</scope>
    <source>
        <strain evidence="9">HUAS MG31</strain>
    </source>
</reference>
<dbReference type="PANTHER" id="PTHR43099">
    <property type="entry name" value="UPF0053 PROTEIN YRKA"/>
    <property type="match status" value="1"/>
</dbReference>
<feature type="compositionally biased region" description="Basic and acidic residues" evidence="5">
    <location>
        <begin position="335"/>
        <end position="345"/>
    </location>
</feature>
<dbReference type="Pfam" id="PF01595">
    <property type="entry name" value="CNNM"/>
    <property type="match status" value="1"/>
</dbReference>
<evidence type="ECO:0000256" key="5">
    <source>
        <dbReference type="SAM" id="MobiDB-lite"/>
    </source>
</evidence>
<dbReference type="PROSITE" id="PS51846">
    <property type="entry name" value="CNNM"/>
    <property type="match status" value="1"/>
</dbReference>
<dbReference type="InterPro" id="IPR000644">
    <property type="entry name" value="CBS_dom"/>
</dbReference>
<dbReference type="InterPro" id="IPR046342">
    <property type="entry name" value="CBS_dom_sf"/>
</dbReference>
<dbReference type="SMART" id="SM00116">
    <property type="entry name" value="CBS"/>
    <property type="match status" value="2"/>
</dbReference>
<dbReference type="RefSeq" id="WP_354643632.1">
    <property type="nucleotide sequence ID" value="NZ_CP159872.1"/>
</dbReference>
<evidence type="ECO:0000256" key="2">
    <source>
        <dbReference type="ARBA" id="ARBA00022475"/>
    </source>
</evidence>
<protein>
    <submittedName>
        <fullName evidence="9">Hemolysin family protein</fullName>
    </submittedName>
</protein>
<dbReference type="EMBL" id="CP159872">
    <property type="protein sequence ID" value="XCM82700.1"/>
    <property type="molecule type" value="Genomic_DNA"/>
</dbReference>
<feature type="domain" description="CBS" evidence="7">
    <location>
        <begin position="282"/>
        <end position="339"/>
    </location>
</feature>
<accession>A0AAU8K1Z0</accession>
<feature type="transmembrane region" description="Helical" evidence="6">
    <location>
        <begin position="56"/>
        <end position="77"/>
    </location>
</feature>
<dbReference type="InterPro" id="IPR051676">
    <property type="entry name" value="UPF0053_domain"/>
</dbReference>
<keyword evidence="3" id="KW-0129">CBS domain</keyword>